<dbReference type="GO" id="GO:0005524">
    <property type="term" value="F:ATP binding"/>
    <property type="evidence" value="ECO:0007669"/>
    <property type="project" value="UniProtKB-KW"/>
</dbReference>
<keyword evidence="5" id="KW-0597">Phosphoprotein</keyword>
<dbReference type="InterPro" id="IPR004358">
    <property type="entry name" value="Sig_transdc_His_kin-like_C"/>
</dbReference>
<dbReference type="InterPro" id="IPR036890">
    <property type="entry name" value="HATPase_C_sf"/>
</dbReference>
<keyword evidence="8" id="KW-0418">Kinase</keyword>
<dbReference type="PRINTS" id="PR00344">
    <property type="entry name" value="BCTRLSENSOR"/>
</dbReference>
<dbReference type="OrthoDB" id="9813151at2"/>
<dbReference type="FunFam" id="1.10.287.130:FF:000008">
    <property type="entry name" value="Two-component sensor histidine kinase"/>
    <property type="match status" value="1"/>
</dbReference>
<feature type="domain" description="Histidine kinase" evidence="13">
    <location>
        <begin position="613"/>
        <end position="831"/>
    </location>
</feature>
<dbReference type="GO" id="GO:0004721">
    <property type="term" value="F:phosphoprotein phosphatase activity"/>
    <property type="evidence" value="ECO:0007669"/>
    <property type="project" value="TreeGrafter"/>
</dbReference>
<feature type="region of interest" description="Disordered" evidence="12">
    <location>
        <begin position="86"/>
        <end position="344"/>
    </location>
</feature>
<sequence length="837" mass="91497">MRGDDGIGRTSITNLWFVETRSGARAERKGRRASARPRPATRIPAPDCSIPPHSLSRCGCRGAGAAASPRSAWRCHERNGRQPAACLAGRRRERSGLPGKHLRRFRTRPGADARDARRGGGGGRRPARQAGRDDRSRRGGLCRLARGRRARAGGGRSGPCTRYPAGRRIRRAARRRAARAARLRARRGGGGSGRQHLDAGRRAPARRRAGARRALGALGPDRGRGVRAGAGASGLLRRRHDPGIGARFPDRAERDLRPGLDHRVRRRRPGEPFDARRRADRGGAPVGRARRGARVGPDGGRGRGADGHRPRRGRRDRRLQRAHRGDGGIAGRHGARVLRSLPVRRHEPVRAPALLHHDERRGLHLRRAGAGRRALAGLDRHRAGRQRHHQRRRRLLAAASPGRLSVQHPGQDVNETGRSGGETARRWLRRAPALIFAAGLALVAATVAEARWAALAPLAAGALAHFLLRGADGTLPRRAASGRARQTPLWPDASVKSVVEAVREPAAVVDRSLALRFANAAAMRAFGPFVLGDPIAMRFRSPDLLAALERAVESDEPDQEELAERLPADRSWGVDILPLGLAGEERPPFFLLLFRDHTQARRLERMRTDFVANASHELRTPLASLSGFIETLKGPARDDAAAHARFLDIMQDQARRMSRLIDDLLSLSRIETRRRLRPNEAADIADVLRSVAGQLGPQAADSGLAVRLVGLDGEGVLVNGDRDELIQVFANLFENACKYGSDGGRVEIGLRRDGEGVEAYVRDFGKGIRAEHVPRLTERFYRVEEGATGKPGTGLGLSIVRHVLTRHRTRLSIVSEPGKGATFAVRFVRFLDAIEKT</sequence>
<dbReference type="PROSITE" id="PS50109">
    <property type="entry name" value="HIS_KIN"/>
    <property type="match status" value="1"/>
</dbReference>
<protein>
    <recommendedName>
        <fullName evidence="3">histidine kinase</fullName>
        <ecNumber evidence="3">2.7.13.3</ecNumber>
    </recommendedName>
</protein>
<dbReference type="GO" id="GO:0016036">
    <property type="term" value="P:cellular response to phosphate starvation"/>
    <property type="evidence" value="ECO:0007669"/>
    <property type="project" value="TreeGrafter"/>
</dbReference>
<dbReference type="GO" id="GO:0005886">
    <property type="term" value="C:plasma membrane"/>
    <property type="evidence" value="ECO:0007669"/>
    <property type="project" value="UniProtKB-SubCell"/>
</dbReference>
<evidence type="ECO:0000256" key="3">
    <source>
        <dbReference type="ARBA" id="ARBA00012438"/>
    </source>
</evidence>
<keyword evidence="15" id="KW-1185">Reference proteome</keyword>
<dbReference type="PANTHER" id="PTHR45453">
    <property type="entry name" value="PHOSPHATE REGULON SENSOR PROTEIN PHOR"/>
    <property type="match status" value="1"/>
</dbReference>
<dbReference type="InterPro" id="IPR005467">
    <property type="entry name" value="His_kinase_dom"/>
</dbReference>
<feature type="region of interest" description="Disordered" evidence="12">
    <location>
        <begin position="26"/>
        <end position="48"/>
    </location>
</feature>
<evidence type="ECO:0000256" key="11">
    <source>
        <dbReference type="ARBA" id="ARBA00023136"/>
    </source>
</evidence>
<feature type="compositionally biased region" description="Basic residues" evidence="12">
    <location>
        <begin position="165"/>
        <end position="187"/>
    </location>
</feature>
<dbReference type="Gene3D" id="1.10.287.130">
    <property type="match status" value="1"/>
</dbReference>
<feature type="compositionally biased region" description="Basic and acidic residues" evidence="12">
    <location>
        <begin position="269"/>
        <end position="281"/>
    </location>
</feature>
<keyword evidence="4" id="KW-1003">Cell membrane</keyword>
<dbReference type="SMART" id="SM00388">
    <property type="entry name" value="HisKA"/>
    <property type="match status" value="1"/>
</dbReference>
<feature type="compositionally biased region" description="Basic and acidic residues" evidence="12">
    <location>
        <begin position="248"/>
        <end position="262"/>
    </location>
</feature>
<evidence type="ECO:0000256" key="8">
    <source>
        <dbReference type="ARBA" id="ARBA00022777"/>
    </source>
</evidence>
<evidence type="ECO:0000256" key="1">
    <source>
        <dbReference type="ARBA" id="ARBA00000085"/>
    </source>
</evidence>
<dbReference type="InterPro" id="IPR036097">
    <property type="entry name" value="HisK_dim/P_sf"/>
</dbReference>
<dbReference type="Pfam" id="PF00512">
    <property type="entry name" value="HisKA"/>
    <property type="match status" value="1"/>
</dbReference>
<dbReference type="AlphaFoldDB" id="A0A3A1WMY9"/>
<evidence type="ECO:0000313" key="14">
    <source>
        <dbReference type="EMBL" id="RIY01087.1"/>
    </source>
</evidence>
<evidence type="ECO:0000313" key="15">
    <source>
        <dbReference type="Proteomes" id="UP000265750"/>
    </source>
</evidence>
<feature type="compositionally biased region" description="Low complexity" evidence="12">
    <location>
        <begin position="36"/>
        <end position="46"/>
    </location>
</feature>
<dbReference type="GO" id="GO:0000155">
    <property type="term" value="F:phosphorelay sensor kinase activity"/>
    <property type="evidence" value="ECO:0007669"/>
    <property type="project" value="InterPro"/>
</dbReference>
<keyword evidence="10" id="KW-0902">Two-component regulatory system</keyword>
<evidence type="ECO:0000256" key="5">
    <source>
        <dbReference type="ARBA" id="ARBA00022553"/>
    </source>
</evidence>
<proteinExistence type="predicted"/>
<dbReference type="SMART" id="SM00387">
    <property type="entry name" value="HATPase_c"/>
    <property type="match status" value="1"/>
</dbReference>
<comment type="caution">
    <text evidence="14">The sequence shown here is derived from an EMBL/GenBank/DDBJ whole genome shotgun (WGS) entry which is preliminary data.</text>
</comment>
<feature type="region of interest" description="Disordered" evidence="12">
    <location>
        <begin position="376"/>
        <end position="421"/>
    </location>
</feature>
<comment type="subcellular location">
    <subcellularLocation>
        <location evidence="2">Cell membrane</location>
    </subcellularLocation>
</comment>
<keyword evidence="9" id="KW-0067">ATP-binding</keyword>
<dbReference type="PANTHER" id="PTHR45453:SF1">
    <property type="entry name" value="PHOSPHATE REGULON SENSOR PROTEIN PHOR"/>
    <property type="match status" value="1"/>
</dbReference>
<dbReference type="CDD" id="cd00082">
    <property type="entry name" value="HisKA"/>
    <property type="match status" value="1"/>
</dbReference>
<dbReference type="InterPro" id="IPR003594">
    <property type="entry name" value="HATPase_dom"/>
</dbReference>
<accession>A0A3A1WMY9</accession>
<evidence type="ECO:0000256" key="4">
    <source>
        <dbReference type="ARBA" id="ARBA00022475"/>
    </source>
</evidence>
<reference evidence="15" key="1">
    <citation type="submission" date="2018-09" db="EMBL/GenBank/DDBJ databases">
        <authorList>
            <person name="Tuo L."/>
        </authorList>
    </citation>
    <scope>NUCLEOTIDE SEQUENCE [LARGE SCALE GENOMIC DNA]</scope>
    <source>
        <strain evidence="15">M2BS4Y-1</strain>
    </source>
</reference>
<keyword evidence="7" id="KW-0547">Nucleotide-binding</keyword>
<organism evidence="14 15">
    <name type="scientific">Aureimonas flava</name>
    <dbReference type="NCBI Taxonomy" id="2320271"/>
    <lineage>
        <taxon>Bacteria</taxon>
        <taxon>Pseudomonadati</taxon>
        <taxon>Pseudomonadota</taxon>
        <taxon>Alphaproteobacteria</taxon>
        <taxon>Hyphomicrobiales</taxon>
        <taxon>Aurantimonadaceae</taxon>
        <taxon>Aureimonas</taxon>
    </lineage>
</organism>
<feature type="compositionally biased region" description="Low complexity" evidence="12">
    <location>
        <begin position="396"/>
        <end position="405"/>
    </location>
</feature>
<dbReference type="Gene3D" id="3.30.565.10">
    <property type="entry name" value="Histidine kinase-like ATPase, C-terminal domain"/>
    <property type="match status" value="1"/>
</dbReference>
<keyword evidence="11" id="KW-0472">Membrane</keyword>
<evidence type="ECO:0000256" key="7">
    <source>
        <dbReference type="ARBA" id="ARBA00022741"/>
    </source>
</evidence>
<keyword evidence="6" id="KW-0808">Transferase</keyword>
<gene>
    <name evidence="14" type="ORF">D3218_11080</name>
</gene>
<dbReference type="EC" id="2.7.13.3" evidence="3"/>
<evidence type="ECO:0000256" key="10">
    <source>
        <dbReference type="ARBA" id="ARBA00023012"/>
    </source>
</evidence>
<dbReference type="InterPro" id="IPR003661">
    <property type="entry name" value="HisK_dim/P_dom"/>
</dbReference>
<feature type="compositionally biased region" description="Basic residues" evidence="12">
    <location>
        <begin position="309"/>
        <end position="322"/>
    </location>
</feature>
<dbReference type="EMBL" id="QYRN01000005">
    <property type="protein sequence ID" value="RIY01087.1"/>
    <property type="molecule type" value="Genomic_DNA"/>
</dbReference>
<dbReference type="Proteomes" id="UP000265750">
    <property type="component" value="Unassembled WGS sequence"/>
</dbReference>
<comment type="catalytic activity">
    <reaction evidence="1">
        <text>ATP + protein L-histidine = ADP + protein N-phospho-L-histidine.</text>
        <dbReference type="EC" id="2.7.13.3"/>
    </reaction>
</comment>
<dbReference type="SUPFAM" id="SSF47384">
    <property type="entry name" value="Homodimeric domain of signal transducing histidine kinase"/>
    <property type="match status" value="1"/>
</dbReference>
<evidence type="ECO:0000256" key="2">
    <source>
        <dbReference type="ARBA" id="ARBA00004236"/>
    </source>
</evidence>
<feature type="compositionally biased region" description="Basic and acidic residues" evidence="12">
    <location>
        <begin position="109"/>
        <end position="118"/>
    </location>
</feature>
<feature type="compositionally biased region" description="Basic residues" evidence="12">
    <location>
        <begin position="382"/>
        <end position="395"/>
    </location>
</feature>
<evidence type="ECO:0000256" key="12">
    <source>
        <dbReference type="SAM" id="MobiDB-lite"/>
    </source>
</evidence>
<name>A0A3A1WMY9_9HYPH</name>
<dbReference type="Pfam" id="PF02518">
    <property type="entry name" value="HATPase_c"/>
    <property type="match status" value="1"/>
</dbReference>
<evidence type="ECO:0000256" key="6">
    <source>
        <dbReference type="ARBA" id="ARBA00022679"/>
    </source>
</evidence>
<evidence type="ECO:0000259" key="13">
    <source>
        <dbReference type="PROSITE" id="PS50109"/>
    </source>
</evidence>
<dbReference type="SUPFAM" id="SSF55874">
    <property type="entry name" value="ATPase domain of HSP90 chaperone/DNA topoisomerase II/histidine kinase"/>
    <property type="match status" value="1"/>
</dbReference>
<evidence type="ECO:0000256" key="9">
    <source>
        <dbReference type="ARBA" id="ARBA00022840"/>
    </source>
</evidence>
<dbReference type="InterPro" id="IPR050351">
    <property type="entry name" value="BphY/WalK/GraS-like"/>
</dbReference>